<dbReference type="RefSeq" id="WP_066141632.1">
    <property type="nucleotide sequence ID" value="NZ_CBCSGM010000003.1"/>
</dbReference>
<evidence type="ECO:0000256" key="2">
    <source>
        <dbReference type="ARBA" id="ARBA00029447"/>
    </source>
</evidence>
<keyword evidence="7" id="KW-1185">Reference proteome</keyword>
<evidence type="ECO:0000256" key="3">
    <source>
        <dbReference type="PROSITE-ProRule" id="PRU00284"/>
    </source>
</evidence>
<feature type="transmembrane region" description="Helical" evidence="4">
    <location>
        <begin position="42"/>
        <end position="60"/>
    </location>
</feature>
<accession>A0A2X4ZBR8</accession>
<dbReference type="STRING" id="1348624.GCA_001591545_02278"/>
<dbReference type="GO" id="GO:0006935">
    <property type="term" value="P:chemotaxis"/>
    <property type="evidence" value="ECO:0007669"/>
    <property type="project" value="InterPro"/>
</dbReference>
<dbReference type="Pfam" id="PF00015">
    <property type="entry name" value="MCPsignal"/>
    <property type="match status" value="1"/>
</dbReference>
<dbReference type="SMART" id="SM00283">
    <property type="entry name" value="MA"/>
    <property type="match status" value="1"/>
</dbReference>
<dbReference type="InterPro" id="IPR004089">
    <property type="entry name" value="MCPsignal_dom"/>
</dbReference>
<dbReference type="InterPro" id="IPR004090">
    <property type="entry name" value="Chemotax_Me-accpt_rcpt"/>
</dbReference>
<dbReference type="PROSITE" id="PS50111">
    <property type="entry name" value="CHEMOTAXIS_TRANSDUC_2"/>
    <property type="match status" value="1"/>
</dbReference>
<organism evidence="6 7">
    <name type="scientific">Lederbergia lenta</name>
    <name type="common">Bacillus lentus</name>
    <dbReference type="NCBI Taxonomy" id="1467"/>
    <lineage>
        <taxon>Bacteria</taxon>
        <taxon>Bacillati</taxon>
        <taxon>Bacillota</taxon>
        <taxon>Bacilli</taxon>
        <taxon>Bacillales</taxon>
        <taxon>Bacillaceae</taxon>
        <taxon>Lederbergia</taxon>
    </lineage>
</organism>
<dbReference type="SUPFAM" id="SSF58104">
    <property type="entry name" value="Methyl-accepting chemotaxis protein (MCP) signaling domain"/>
    <property type="match status" value="1"/>
</dbReference>
<keyword evidence="4" id="KW-1133">Transmembrane helix</keyword>
<comment type="similarity">
    <text evidence="2">Belongs to the methyl-accepting chemotaxis (MCP) protein family.</text>
</comment>
<feature type="domain" description="Methyl-accepting transducer" evidence="5">
    <location>
        <begin position="209"/>
        <end position="459"/>
    </location>
</feature>
<feature type="transmembrane region" description="Helical" evidence="4">
    <location>
        <begin position="69"/>
        <end position="90"/>
    </location>
</feature>
<evidence type="ECO:0000259" key="5">
    <source>
        <dbReference type="PROSITE" id="PS50111"/>
    </source>
</evidence>
<dbReference type="PRINTS" id="PR00260">
    <property type="entry name" value="CHEMTRNSDUCR"/>
</dbReference>
<keyword evidence="4" id="KW-0472">Membrane</keyword>
<dbReference type="EMBL" id="LS483476">
    <property type="protein sequence ID" value="SQI61935.1"/>
    <property type="molecule type" value="Genomic_DNA"/>
</dbReference>
<name>A0A2X4ZBR8_LEDLE</name>
<dbReference type="GO" id="GO:0016020">
    <property type="term" value="C:membrane"/>
    <property type="evidence" value="ECO:0007669"/>
    <property type="project" value="InterPro"/>
</dbReference>
<evidence type="ECO:0000256" key="1">
    <source>
        <dbReference type="ARBA" id="ARBA00023224"/>
    </source>
</evidence>
<protein>
    <submittedName>
        <fullName evidence="6">Methyl-accepting chemotaxis sensory transducer</fullName>
    </submittedName>
</protein>
<keyword evidence="1 3" id="KW-0807">Transducer</keyword>
<dbReference type="Proteomes" id="UP000249134">
    <property type="component" value="Chromosome 1"/>
</dbReference>
<dbReference type="PANTHER" id="PTHR32089:SF112">
    <property type="entry name" value="LYSOZYME-LIKE PROTEIN-RELATED"/>
    <property type="match status" value="1"/>
</dbReference>
<dbReference type="GO" id="GO:0004888">
    <property type="term" value="F:transmembrane signaling receptor activity"/>
    <property type="evidence" value="ECO:0007669"/>
    <property type="project" value="InterPro"/>
</dbReference>
<dbReference type="Gene3D" id="1.10.287.950">
    <property type="entry name" value="Methyl-accepting chemotaxis protein"/>
    <property type="match status" value="1"/>
</dbReference>
<dbReference type="AlphaFoldDB" id="A0A2X4ZBR8"/>
<proteinExistence type="inferred from homology"/>
<gene>
    <name evidence="6" type="primary">mcp2</name>
    <name evidence="6" type="ORF">NCTC4824_03504</name>
</gene>
<feature type="transmembrane region" description="Helical" evidence="4">
    <location>
        <begin position="142"/>
        <end position="161"/>
    </location>
</feature>
<evidence type="ECO:0000313" key="7">
    <source>
        <dbReference type="Proteomes" id="UP000249134"/>
    </source>
</evidence>
<evidence type="ECO:0000256" key="4">
    <source>
        <dbReference type="SAM" id="Phobius"/>
    </source>
</evidence>
<evidence type="ECO:0000313" key="6">
    <source>
        <dbReference type="EMBL" id="SQI61935.1"/>
    </source>
</evidence>
<dbReference type="PANTHER" id="PTHR32089">
    <property type="entry name" value="METHYL-ACCEPTING CHEMOTAXIS PROTEIN MCPB"/>
    <property type="match status" value="1"/>
</dbReference>
<sequence length="488" mass="53741">MDIEQVTKGDRRSKNNIMTLAYGVASGIGFIAQLILKANLAVQLSLGIPFVLLFIFYYFSRRNDFLDRYLSYIIISLGSITIFGSLILSSASLGTIALSFFLLIIASIPGSYGVMIYGYILSSISMGMNFKYFSNIESMGPNAVNLLIVHFLAAAALFLLVRQSNRMFKQVGLLLQASQAKAVEEQELADKLEHAVGTIITNIEKVRTNANTSVDAQREMLTAVSEVSIGSQRQADQIADIAESTEETSKSVEEMRSQLDKIVAQANEAGNRADGGALQIAKMKNSIESFTAFFNGLSDTFKKLTEKILETNNFASSIRQITEQTNLLALNASIEAARAGEHGKGFAVVAEEIRKLSGLTDETLRKIDENLNEVNTYNELAVDKVQEGVHQMNEQVNLADDSNASFIDLFRTMSTLQLELQQFSKQMSTISENSGVIQGRTNEFAAIIEQSTAAVEQLNATLIQLVDEQEQITTYINETYDEANQIRA</sequence>
<dbReference type="GO" id="GO:0007165">
    <property type="term" value="P:signal transduction"/>
    <property type="evidence" value="ECO:0007669"/>
    <property type="project" value="UniProtKB-KW"/>
</dbReference>
<dbReference type="KEGG" id="blen:NCTC4824_03504"/>
<feature type="transmembrane region" description="Helical" evidence="4">
    <location>
        <begin position="17"/>
        <end position="36"/>
    </location>
</feature>
<keyword evidence="4" id="KW-0812">Transmembrane</keyword>
<feature type="transmembrane region" description="Helical" evidence="4">
    <location>
        <begin position="96"/>
        <end position="121"/>
    </location>
</feature>
<reference evidence="6 7" key="1">
    <citation type="submission" date="2018-06" db="EMBL/GenBank/DDBJ databases">
        <authorList>
            <consortium name="Pathogen Informatics"/>
            <person name="Doyle S."/>
        </authorList>
    </citation>
    <scope>NUCLEOTIDE SEQUENCE [LARGE SCALE GENOMIC DNA]</scope>
    <source>
        <strain evidence="6 7">NCTC4824</strain>
    </source>
</reference>